<reference evidence="14" key="1">
    <citation type="submission" date="2018-06" db="EMBL/GenBank/DDBJ databases">
        <authorList>
            <person name="Guldener U."/>
        </authorList>
    </citation>
    <scope>NUCLEOTIDE SEQUENCE [LARGE SCALE GENOMIC DNA]</scope>
    <source>
        <strain evidence="14">UTAD17</strain>
    </source>
</reference>
<keyword evidence="6 11" id="KW-0175">Coiled coil</keyword>
<evidence type="ECO:0000256" key="1">
    <source>
        <dbReference type="ARBA" id="ARBA00007472"/>
    </source>
</evidence>
<organism evidence="13 14">
    <name type="scientific">Saccharomycodes ludwigii</name>
    <dbReference type="NCBI Taxonomy" id="36035"/>
    <lineage>
        <taxon>Eukaryota</taxon>
        <taxon>Fungi</taxon>
        <taxon>Dikarya</taxon>
        <taxon>Ascomycota</taxon>
        <taxon>Saccharomycotina</taxon>
        <taxon>Saccharomycetes</taxon>
        <taxon>Saccharomycodales</taxon>
        <taxon>Saccharomycodaceae</taxon>
        <taxon>Saccharomycodes</taxon>
    </lineage>
</organism>
<protein>
    <recommendedName>
        <fullName evidence="10">Sensitive to high expression protein 9, mitochondrial</fullName>
    </recommendedName>
</protein>
<evidence type="ECO:0000256" key="2">
    <source>
        <dbReference type="ARBA" id="ARBA00022692"/>
    </source>
</evidence>
<gene>
    <name evidence="13" type="ORF">SCODWIG_01396</name>
</gene>
<comment type="function">
    <text evidence="9">Required for the maintenance of the structure of the mitochondrial inner membrane. Involved in mitochondrial morphology. Causes growth arrest when highly overexpressed.</text>
</comment>
<feature type="coiled-coil region" evidence="11">
    <location>
        <begin position="129"/>
        <end position="159"/>
    </location>
</feature>
<keyword evidence="5 10" id="KW-1133">Transmembrane helix</keyword>
<evidence type="ECO:0000256" key="6">
    <source>
        <dbReference type="ARBA" id="ARBA00023054"/>
    </source>
</evidence>
<comment type="subunit">
    <text evidence="10">Homooligomer.</text>
</comment>
<evidence type="ECO:0000313" key="13">
    <source>
        <dbReference type="EMBL" id="SSD59635.1"/>
    </source>
</evidence>
<proteinExistence type="inferred from homology"/>
<keyword evidence="3 10" id="KW-0999">Mitochondrion inner membrane</keyword>
<feature type="region of interest" description="Disordered" evidence="12">
    <location>
        <begin position="423"/>
        <end position="456"/>
    </location>
</feature>
<dbReference type="VEuPathDB" id="FungiDB:SCODWIG_01396"/>
<dbReference type="GO" id="GO:0007007">
    <property type="term" value="P:inner mitochondrial membrane organization"/>
    <property type="evidence" value="ECO:0007669"/>
    <property type="project" value="TreeGrafter"/>
</dbReference>
<dbReference type="Proteomes" id="UP000262825">
    <property type="component" value="Unassembled WGS sequence"/>
</dbReference>
<dbReference type="GO" id="GO:0005743">
    <property type="term" value="C:mitochondrial inner membrane"/>
    <property type="evidence" value="ECO:0007669"/>
    <property type="project" value="UniProtKB-SubCell"/>
</dbReference>
<evidence type="ECO:0000256" key="9">
    <source>
        <dbReference type="ARBA" id="ARBA00024807"/>
    </source>
</evidence>
<name>A0A376B4L9_9ASCO</name>
<comment type="similarity">
    <text evidence="1 10">Belongs to the SHE9 family.</text>
</comment>
<keyword evidence="7 10" id="KW-0496">Mitochondrion</keyword>
<evidence type="ECO:0000256" key="4">
    <source>
        <dbReference type="ARBA" id="ARBA00022946"/>
    </source>
</evidence>
<dbReference type="Pfam" id="PF05546">
    <property type="entry name" value="She9_MDM33"/>
    <property type="match status" value="1"/>
</dbReference>
<dbReference type="PANTHER" id="PTHR31961:SF3">
    <property type="entry name" value="SENSITIVE TO HIGH EXPRESSION PROTEIN 9, MITOCHONDRIAL"/>
    <property type="match status" value="1"/>
</dbReference>
<comment type="caution">
    <text evidence="10">Lacks conserved residue(s) required for the propagation of feature annotation.</text>
</comment>
<evidence type="ECO:0000256" key="7">
    <source>
        <dbReference type="ARBA" id="ARBA00023128"/>
    </source>
</evidence>
<feature type="coiled-coil region" evidence="11">
    <location>
        <begin position="213"/>
        <end position="268"/>
    </location>
</feature>
<comment type="subcellular location">
    <subcellularLocation>
        <location evidence="10">Mitochondrion inner membrane</location>
        <topology evidence="10">Multi-pass membrane protein</topology>
    </subcellularLocation>
</comment>
<feature type="compositionally biased region" description="Basic and acidic residues" evidence="12">
    <location>
        <begin position="435"/>
        <end position="452"/>
    </location>
</feature>
<evidence type="ECO:0000256" key="12">
    <source>
        <dbReference type="SAM" id="MobiDB-lite"/>
    </source>
</evidence>
<dbReference type="InterPro" id="IPR008839">
    <property type="entry name" value="MDM33_fungi"/>
</dbReference>
<evidence type="ECO:0000256" key="8">
    <source>
        <dbReference type="ARBA" id="ARBA00023136"/>
    </source>
</evidence>
<dbReference type="AlphaFoldDB" id="A0A376B4L9"/>
<evidence type="ECO:0000256" key="10">
    <source>
        <dbReference type="RuleBase" id="RU364128"/>
    </source>
</evidence>
<dbReference type="PANTHER" id="PTHR31961">
    <property type="entry name" value="SENSITIVE TO HIGH EXPRESSION PROTEIN 9, MITOCHONDRIAL"/>
    <property type="match status" value="1"/>
</dbReference>
<evidence type="ECO:0000256" key="3">
    <source>
        <dbReference type="ARBA" id="ARBA00022792"/>
    </source>
</evidence>
<sequence>MLARISPTIPLTRHRKYNLQLFKYYGKLYKKYDKTEPPKTIQLLLLHDLLKRNYSGKIPKPDNADNLKGTLENNHINPENKIIAENNKSTAITKISGSMESKIHDILKKTKLKYFKTKDLILKYASAIKKQYNKSVKAIKEANEKFDQQEKEATRLNYNTDLKTHSKIQNLPSELEKKRMQWARKLSFYMDSLQETIFTATRALNDVTGYSSIQKLRNSIEVMEKELEDQKQLGKEAKKKYEHALLIRTQSQSELNELLQRKNSWNAEDLNRFTTLFKEDSKNQQKEEDCAKTLKEAELKEESLGNELYKAILTRYHEEQIWSDKIRRTSTWGTFMLMSVNILLFVVVQLLLEPWKRRRLVRSFEDKVKVALEENKTEQDVRFDKLLGLLDDRPEDKALIEKALLSKSETEFDNLKGKLNQDLNASSDSAGGEDLLNKKPVEEDKDDTKEDNGNEVTNDDVIISMNNSNSIGLESPILKFMIKLIIKLDNLIINNFYISQVSKEVKSHVLYMWRIIESKFYDIFSLMATKKDS</sequence>
<accession>A0A376B4L9</accession>
<evidence type="ECO:0000313" key="14">
    <source>
        <dbReference type="Proteomes" id="UP000262825"/>
    </source>
</evidence>
<dbReference type="EMBL" id="UFAJ01000177">
    <property type="protein sequence ID" value="SSD59635.1"/>
    <property type="molecule type" value="Genomic_DNA"/>
</dbReference>
<keyword evidence="2 10" id="KW-0812">Transmembrane</keyword>
<keyword evidence="14" id="KW-1185">Reference proteome</keyword>
<keyword evidence="4 10" id="KW-0809">Transit peptide</keyword>
<keyword evidence="8 10" id="KW-0472">Membrane</keyword>
<evidence type="ECO:0000256" key="5">
    <source>
        <dbReference type="ARBA" id="ARBA00022989"/>
    </source>
</evidence>
<evidence type="ECO:0000256" key="11">
    <source>
        <dbReference type="SAM" id="Coils"/>
    </source>
</evidence>
<feature type="transmembrane region" description="Helical" evidence="10">
    <location>
        <begin position="332"/>
        <end position="352"/>
    </location>
</feature>